<feature type="region of interest" description="Disordered" evidence="5">
    <location>
        <begin position="1660"/>
        <end position="1686"/>
    </location>
</feature>
<evidence type="ECO:0000313" key="7">
    <source>
        <dbReference type="EMBL" id="GBG62675.1"/>
    </source>
</evidence>
<dbReference type="STRING" id="69332.A0A388JY25"/>
<feature type="compositionally biased region" description="Basic and acidic residues" evidence="5">
    <location>
        <begin position="1913"/>
        <end position="1927"/>
    </location>
</feature>
<feature type="compositionally biased region" description="Basic and acidic residues" evidence="5">
    <location>
        <begin position="949"/>
        <end position="962"/>
    </location>
</feature>
<keyword evidence="3" id="KW-0378">Hydrolase</keyword>
<feature type="region of interest" description="Disordered" evidence="5">
    <location>
        <begin position="380"/>
        <end position="403"/>
    </location>
</feature>
<evidence type="ECO:0000313" key="8">
    <source>
        <dbReference type="Proteomes" id="UP000265515"/>
    </source>
</evidence>
<protein>
    <recommendedName>
        <fullName evidence="6">Ubiquitin-like protease family profile domain-containing protein</fullName>
    </recommendedName>
</protein>
<feature type="region of interest" description="Disordered" evidence="5">
    <location>
        <begin position="265"/>
        <end position="287"/>
    </location>
</feature>
<feature type="region of interest" description="Disordered" evidence="5">
    <location>
        <begin position="1890"/>
        <end position="1929"/>
    </location>
</feature>
<dbReference type="InterPro" id="IPR038765">
    <property type="entry name" value="Papain-like_cys_pep_sf"/>
</dbReference>
<feature type="compositionally biased region" description="Basic and acidic residues" evidence="5">
    <location>
        <begin position="1337"/>
        <end position="1356"/>
    </location>
</feature>
<feature type="compositionally biased region" description="Basic and acidic residues" evidence="5">
    <location>
        <begin position="748"/>
        <end position="761"/>
    </location>
</feature>
<feature type="compositionally biased region" description="Basic and acidic residues" evidence="5">
    <location>
        <begin position="1890"/>
        <end position="1903"/>
    </location>
</feature>
<keyword evidence="2" id="KW-0645">Protease</keyword>
<feature type="compositionally biased region" description="Basic and acidic residues" evidence="5">
    <location>
        <begin position="1544"/>
        <end position="1554"/>
    </location>
</feature>
<feature type="region of interest" description="Disordered" evidence="5">
    <location>
        <begin position="1544"/>
        <end position="1564"/>
    </location>
</feature>
<proteinExistence type="inferred from homology"/>
<keyword evidence="4" id="KW-0788">Thiol protease</keyword>
<feature type="region of interest" description="Disordered" evidence="5">
    <location>
        <begin position="949"/>
        <end position="970"/>
    </location>
</feature>
<gene>
    <name evidence="7" type="ORF">CBR_g31692</name>
</gene>
<feature type="region of interest" description="Disordered" evidence="5">
    <location>
        <begin position="315"/>
        <end position="364"/>
    </location>
</feature>
<feature type="compositionally biased region" description="Polar residues" evidence="5">
    <location>
        <begin position="385"/>
        <end position="397"/>
    </location>
</feature>
<evidence type="ECO:0000259" key="6">
    <source>
        <dbReference type="PROSITE" id="PS50600"/>
    </source>
</evidence>
<dbReference type="PANTHER" id="PTHR46915:SF2">
    <property type="entry name" value="UBIQUITIN-LIKE PROTEASE 4"/>
    <property type="match status" value="1"/>
</dbReference>
<reference evidence="7 8" key="1">
    <citation type="journal article" date="2018" name="Cell">
        <title>The Chara Genome: Secondary Complexity and Implications for Plant Terrestrialization.</title>
        <authorList>
            <person name="Nishiyama T."/>
            <person name="Sakayama H."/>
            <person name="Vries J.D."/>
            <person name="Buschmann H."/>
            <person name="Saint-Marcoux D."/>
            <person name="Ullrich K.K."/>
            <person name="Haas F.B."/>
            <person name="Vanderstraeten L."/>
            <person name="Becker D."/>
            <person name="Lang D."/>
            <person name="Vosolsobe S."/>
            <person name="Rombauts S."/>
            <person name="Wilhelmsson P.K.I."/>
            <person name="Janitza P."/>
            <person name="Kern R."/>
            <person name="Heyl A."/>
            <person name="Rumpler F."/>
            <person name="Villalobos L.I.A.C."/>
            <person name="Clay J.M."/>
            <person name="Skokan R."/>
            <person name="Toyoda A."/>
            <person name="Suzuki Y."/>
            <person name="Kagoshima H."/>
            <person name="Schijlen E."/>
            <person name="Tajeshwar N."/>
            <person name="Catarino B."/>
            <person name="Hetherington A.J."/>
            <person name="Saltykova A."/>
            <person name="Bonnot C."/>
            <person name="Breuninger H."/>
            <person name="Symeonidi A."/>
            <person name="Radhakrishnan G.V."/>
            <person name="Van Nieuwerburgh F."/>
            <person name="Deforce D."/>
            <person name="Chang C."/>
            <person name="Karol K.G."/>
            <person name="Hedrich R."/>
            <person name="Ulvskov P."/>
            <person name="Glockner G."/>
            <person name="Delwiche C.F."/>
            <person name="Petrasek J."/>
            <person name="Van de Peer Y."/>
            <person name="Friml J."/>
            <person name="Beilby M."/>
            <person name="Dolan L."/>
            <person name="Kohara Y."/>
            <person name="Sugano S."/>
            <person name="Fujiyama A."/>
            <person name="Delaux P.-M."/>
            <person name="Quint M."/>
            <person name="TheiBen G."/>
            <person name="Hagemann M."/>
            <person name="Harholt J."/>
            <person name="Dunand C."/>
            <person name="Zachgo S."/>
            <person name="Langdale J."/>
            <person name="Maumus F."/>
            <person name="Straeten D.V.D."/>
            <person name="Gould S.B."/>
            <person name="Rensing S.A."/>
        </authorList>
    </citation>
    <scope>NUCLEOTIDE SEQUENCE [LARGE SCALE GENOMIC DNA]</scope>
    <source>
        <strain evidence="7 8">S276</strain>
    </source>
</reference>
<feature type="compositionally biased region" description="Polar residues" evidence="5">
    <location>
        <begin position="1828"/>
        <end position="1837"/>
    </location>
</feature>
<name>A0A388JY25_CHABU</name>
<dbReference type="PROSITE" id="PS50600">
    <property type="entry name" value="ULP_PROTEASE"/>
    <property type="match status" value="1"/>
</dbReference>
<accession>A0A388JY25</accession>
<dbReference type="InterPro" id="IPR003653">
    <property type="entry name" value="Peptidase_C48_C"/>
</dbReference>
<dbReference type="Pfam" id="PF02902">
    <property type="entry name" value="Peptidase_C48"/>
    <property type="match status" value="1"/>
</dbReference>
<evidence type="ECO:0000256" key="2">
    <source>
        <dbReference type="ARBA" id="ARBA00022670"/>
    </source>
</evidence>
<dbReference type="Proteomes" id="UP000265515">
    <property type="component" value="Unassembled WGS sequence"/>
</dbReference>
<dbReference type="Gramene" id="GBG62675">
    <property type="protein sequence ID" value="GBG62675"/>
    <property type="gene ID" value="CBR_g31692"/>
</dbReference>
<feature type="domain" description="Ubiquitin-like protease family profile" evidence="6">
    <location>
        <begin position="1"/>
        <end position="183"/>
    </location>
</feature>
<keyword evidence="8" id="KW-1185">Reference proteome</keyword>
<dbReference type="GO" id="GO:0008234">
    <property type="term" value="F:cysteine-type peptidase activity"/>
    <property type="evidence" value="ECO:0007669"/>
    <property type="project" value="UniProtKB-KW"/>
</dbReference>
<feature type="compositionally biased region" description="Basic and acidic residues" evidence="5">
    <location>
        <begin position="786"/>
        <end position="805"/>
    </location>
</feature>
<dbReference type="PANTHER" id="PTHR46915">
    <property type="entry name" value="UBIQUITIN-LIKE PROTEASE 4-RELATED"/>
    <property type="match status" value="1"/>
</dbReference>
<feature type="region of interest" description="Disordered" evidence="5">
    <location>
        <begin position="679"/>
        <end position="702"/>
    </location>
</feature>
<sequence length="1997" mass="216964">MECLQRALLRARCPSRPALLWLCKVVGTSIAAFGGKLSRLLLVSAYQCGERGNHHSQVQSGNETLQLGNLANWTKGINIFEKEFLFVPIHDRLHWSLAIICAPGDPKRNHILHLDSLHHGHANHIVFPPLYSYLRAEWLSKEAKKKGDRTFNEKTFSAGRVQVPQQENDCDCGLFVLYYIKQFLKIIQKTMTFTAKKNFHDMMGPDWFEPSEASALRQKIGKILMSLFDKKLQSVIPAANDVREEKVTLQSREQNGIDFEVRQVHEKRGSRPTPEVTLMTADGMDPEGTEGRVVLEEGNGVFPKTFPLYPDIETEEETCTSTDGDCAAETAQGNGSRKRKREDDATDMDVVPTKAMSGEDGRRESNVLRTGDIQGHLAGEIESGDMSQQGHRGQVGNTEDRSGPAVCDLVGGGRDVELTRPIALGHGSSPAANEDGVMGACREGGGQSTCLEIGGKAENCFFSHGGRDSLAVQAEKNGYGSSDASNCRNDLAALQRLDAGTVTPGKPSSGAEASTCAIAEECTAIIESDDKQRESICCRGFINLMDDDDDNDDNDFNCKSKDDCEKLGSMGKGDHKCVCEFERSSTDRRESECGCALGRTIEKNEHLHQPQRRDHGGSSEVQVVDDANEVQEQTRKQPQGTHNMVGCPLEDKFAAECELGGGRCVGSLKDVNSVQLAAEQQQQQQQQDGRKNRLQNGGTANSESTVAYCDNWMEEDSKGKEGMRPVVVYRRRSREGASENAFGSTMQRKQDGRRFQKERSPCMKSGSANKDLIELEYTGRNARASSQKESKQQGAKEQDGKHNGEMSRACSTDSLSGPKTNVFIIDSDHENASTVVRCKENQETGCSNRIILREEVDVDKVADMVVDKTPSVGAHGIAGDYRTGVCEIDDGDGDVCTVINLSETDHGIEDEGDGDSLVVFSGPCDNGRANGGFIISSSETVDKANVAVEAKEQHGEDQEGSQRRKHDKSICASDTESMFVAVDGRKHDAAKQNETRVANRATSAVSLSSTDCAVKLGNKPSAAIHSGKRKREHERDAPDVVSIKEGDFDCNEVPANKSSCKDHQELIDVPPGEPATVDAPTQQSRRGAASQNDRDSDCVAVGPCRAEEDTGCSSLAAEGQGKARRGSGCQDRRSNSSSPIHHRRGSQVRNGQDYIILFASDGSQTECGIGQASSPCQKAALSERSGKVALENDNQTPRLPWDIIDLMDDDADDGRGKPQTLGKESSSPDKGQEDVDCISQQKGCGEGMCAPDDGIKIQEPRCPSPCHDQRVDGAKSELEVIAIVHMPKFRKDQGAHEEAGRAAPACIDNMDDGLVMSVISPELQNASHCSEETGNCPHKDAERQKNPSSSKMDDQHAVSVESLVLCDPVKHPIEVEDDNHKEKELQRCLPGKDVARTGGSKREIEHELQSVGRGKGMQTTDDTKEVRSGMMIETADGPDENRLTIVVNLAESVLCDNGNRVIEIMGCHEEQAEQPIVSNRICTEDRLVANSDLPGISGDANRCGTKIDGSKIGRAEQQMISNPGARDANEHSTRSVEIEMKDCSSDHEVMEHQRSPGTGTTDERTVRNAQFPVAYSTAKNSIEIQGRKYGAIEEQKTPGICKRDEKSLAKAKLPVSCGNAGDSIVVCDSHDEETTVGGQKGMDGREKVSMVVSDDTECYIQSKGGKRRSSEQRRSPDTVRVDDGHASPNRNAVYLCNLVKEDGRQESKMSRVEFELFNTSLMLGVATCNSGIKSGRSERAEGGFEEAESSCMQLSNASGDGAMCENAGRAINNPYDRSKSMQQQEEQEVDEKWGKVSSANGLAIAALGNGDADNIGEGKGFSRGHEPVNNSFNGSKSKWQEDQGFHINSGEVSAAGDLVLAPMRSGDVCVVDVDADNSGDANAFFRAKEIASNPDRENQDHTDASPQNVGAREQNKSRKENCEEGKTPPKIIDLRGVLGKKQQAEKTGSQNIIDLSHIVSRPRDNGWGVEKPIPPVIGWRGVVKKRQGQQLNSEGSA</sequence>
<feature type="region of interest" description="Disordered" evidence="5">
    <location>
        <begin position="734"/>
        <end position="815"/>
    </location>
</feature>
<evidence type="ECO:0000256" key="1">
    <source>
        <dbReference type="ARBA" id="ARBA00005234"/>
    </source>
</evidence>
<evidence type="ECO:0000256" key="3">
    <source>
        <dbReference type="ARBA" id="ARBA00022801"/>
    </source>
</evidence>
<feature type="compositionally biased region" description="Polar residues" evidence="5">
    <location>
        <begin position="1079"/>
        <end position="1091"/>
    </location>
</feature>
<dbReference type="SUPFAM" id="SSF54001">
    <property type="entry name" value="Cysteine proteinases"/>
    <property type="match status" value="1"/>
</dbReference>
<feature type="region of interest" description="Disordered" evidence="5">
    <location>
        <begin position="1206"/>
        <end position="1234"/>
    </location>
</feature>
<dbReference type="Gene3D" id="3.40.395.10">
    <property type="entry name" value="Adenoviral Proteinase, Chain A"/>
    <property type="match status" value="1"/>
</dbReference>
<evidence type="ECO:0000256" key="5">
    <source>
        <dbReference type="SAM" id="MobiDB-lite"/>
    </source>
</evidence>
<feature type="region of interest" description="Disordered" evidence="5">
    <location>
        <begin position="1068"/>
        <end position="1097"/>
    </location>
</feature>
<evidence type="ECO:0000256" key="4">
    <source>
        <dbReference type="ARBA" id="ARBA00022807"/>
    </source>
</evidence>
<comment type="similarity">
    <text evidence="1">Belongs to the peptidase C48 family.</text>
</comment>
<dbReference type="OrthoDB" id="442460at2759"/>
<feature type="region of interest" description="Disordered" evidence="5">
    <location>
        <begin position="1818"/>
        <end position="1839"/>
    </location>
</feature>
<comment type="caution">
    <text evidence="7">The sequence shown here is derived from an EMBL/GenBank/DDBJ whole genome shotgun (WGS) entry which is preliminary data.</text>
</comment>
<dbReference type="GO" id="GO:0016926">
    <property type="term" value="P:protein desumoylation"/>
    <property type="evidence" value="ECO:0007669"/>
    <property type="project" value="UniProtKB-ARBA"/>
</dbReference>
<feature type="compositionally biased region" description="Basic and acidic residues" evidence="5">
    <location>
        <begin position="1668"/>
        <end position="1685"/>
    </location>
</feature>
<organism evidence="7 8">
    <name type="scientific">Chara braunii</name>
    <name type="common">Braun's stonewort</name>
    <dbReference type="NCBI Taxonomy" id="69332"/>
    <lineage>
        <taxon>Eukaryota</taxon>
        <taxon>Viridiplantae</taxon>
        <taxon>Streptophyta</taxon>
        <taxon>Charophyceae</taxon>
        <taxon>Charales</taxon>
        <taxon>Characeae</taxon>
        <taxon>Chara</taxon>
    </lineage>
</organism>
<feature type="region of interest" description="Disordered" evidence="5">
    <location>
        <begin position="1326"/>
        <end position="1356"/>
    </location>
</feature>
<dbReference type="GO" id="GO:0006508">
    <property type="term" value="P:proteolysis"/>
    <property type="evidence" value="ECO:0007669"/>
    <property type="project" value="UniProtKB-KW"/>
</dbReference>
<feature type="region of interest" description="Disordered" evidence="5">
    <location>
        <begin position="1116"/>
        <end position="1148"/>
    </location>
</feature>
<dbReference type="EMBL" id="BFEA01000031">
    <property type="protein sequence ID" value="GBG62675.1"/>
    <property type="molecule type" value="Genomic_DNA"/>
</dbReference>